<feature type="region of interest" description="Disordered" evidence="1">
    <location>
        <begin position="226"/>
        <end position="254"/>
    </location>
</feature>
<name>A0A8S1TW69_PAROT</name>
<comment type="caution">
    <text evidence="2">The sequence shown here is derived from an EMBL/GenBank/DDBJ whole genome shotgun (WGS) entry which is preliminary data.</text>
</comment>
<dbReference type="OrthoDB" id="299525at2759"/>
<dbReference type="AlphaFoldDB" id="A0A8S1TW69"/>
<organism evidence="2 3">
    <name type="scientific">Paramecium octaurelia</name>
    <dbReference type="NCBI Taxonomy" id="43137"/>
    <lineage>
        <taxon>Eukaryota</taxon>
        <taxon>Sar</taxon>
        <taxon>Alveolata</taxon>
        <taxon>Ciliophora</taxon>
        <taxon>Intramacronucleata</taxon>
        <taxon>Oligohymenophorea</taxon>
        <taxon>Peniculida</taxon>
        <taxon>Parameciidae</taxon>
        <taxon>Paramecium</taxon>
    </lineage>
</organism>
<gene>
    <name evidence="2" type="ORF">POCTA_138.1.T0310325</name>
</gene>
<evidence type="ECO:0000313" key="2">
    <source>
        <dbReference type="EMBL" id="CAD8156163.1"/>
    </source>
</evidence>
<dbReference type="OMA" id="WNQYNTQ"/>
<evidence type="ECO:0000256" key="1">
    <source>
        <dbReference type="SAM" id="MobiDB-lite"/>
    </source>
</evidence>
<feature type="compositionally biased region" description="Low complexity" evidence="1">
    <location>
        <begin position="226"/>
        <end position="240"/>
    </location>
</feature>
<keyword evidence="3" id="KW-1185">Reference proteome</keyword>
<protein>
    <submittedName>
        <fullName evidence="2">Uncharacterized protein</fullName>
    </submittedName>
</protein>
<accession>A0A8S1TW69</accession>
<dbReference type="Proteomes" id="UP000683925">
    <property type="component" value="Unassembled WGS sequence"/>
</dbReference>
<evidence type="ECO:0000313" key="3">
    <source>
        <dbReference type="Proteomes" id="UP000683925"/>
    </source>
</evidence>
<sequence>MNQIDQKYTLPPLRISEIQEILRSSNEQHKKEIISSYRDTKKKKQKEIAQLEKYKVIERKVFNSQSKLQGQTLGKTLDIFLCKEPMIDDYLKRHIIAPQRNLEKGLKDIKTGKNQLLDGRCFGDIPQDKLSKKEKQSQEYWNQYNTQLSEQRYKILLDSQTGLQKKVNQQNRLQALKIFVPNKYSPGFFDDHPSQILGFSEMHKHSQPQIWSPNCFYGDSFDESLKQQQQSKKSNSKLSNTILKDHSKQSIKID</sequence>
<proteinExistence type="predicted"/>
<feature type="compositionally biased region" description="Basic and acidic residues" evidence="1">
    <location>
        <begin position="243"/>
        <end position="254"/>
    </location>
</feature>
<reference evidence="2" key="1">
    <citation type="submission" date="2021-01" db="EMBL/GenBank/DDBJ databases">
        <authorList>
            <consortium name="Genoscope - CEA"/>
            <person name="William W."/>
        </authorList>
    </citation>
    <scope>NUCLEOTIDE SEQUENCE</scope>
</reference>
<dbReference type="EMBL" id="CAJJDP010000031">
    <property type="protein sequence ID" value="CAD8156163.1"/>
    <property type="molecule type" value="Genomic_DNA"/>
</dbReference>